<comment type="caution">
    <text evidence="4">The sequence shown here is derived from an EMBL/GenBank/DDBJ whole genome shotgun (WGS) entry which is preliminary data.</text>
</comment>
<dbReference type="Proteomes" id="UP000483820">
    <property type="component" value="Chromosome X"/>
</dbReference>
<protein>
    <submittedName>
        <fullName evidence="4">Uncharacterized protein</fullName>
    </submittedName>
</protein>
<evidence type="ECO:0000256" key="2">
    <source>
        <dbReference type="SAM" id="SignalP"/>
    </source>
</evidence>
<evidence type="ECO:0000313" key="4">
    <source>
        <dbReference type="EMBL" id="OZF89815.1"/>
    </source>
</evidence>
<dbReference type="EMBL" id="NMWX01000034">
    <property type="protein sequence ID" value="OZF89815.1"/>
    <property type="molecule type" value="Genomic_DNA"/>
</dbReference>
<keyword evidence="1" id="KW-0472">Membrane</keyword>
<evidence type="ECO:0000313" key="5">
    <source>
        <dbReference type="Proteomes" id="UP000216624"/>
    </source>
</evidence>
<organism evidence="4 5">
    <name type="scientific">Caenorhabditis remanei</name>
    <name type="common">Caenorhabditis vulgaris</name>
    <dbReference type="NCBI Taxonomy" id="31234"/>
    <lineage>
        <taxon>Eukaryota</taxon>
        <taxon>Metazoa</taxon>
        <taxon>Ecdysozoa</taxon>
        <taxon>Nematoda</taxon>
        <taxon>Chromadorea</taxon>
        <taxon>Rhabditida</taxon>
        <taxon>Rhabditina</taxon>
        <taxon>Rhabditomorpha</taxon>
        <taxon>Rhabditoidea</taxon>
        <taxon>Rhabditidae</taxon>
        <taxon>Peloderinae</taxon>
        <taxon>Caenorhabditis</taxon>
    </lineage>
</organism>
<evidence type="ECO:0000313" key="3">
    <source>
        <dbReference type="EMBL" id="KAF1746551.1"/>
    </source>
</evidence>
<feature type="transmembrane region" description="Helical" evidence="1">
    <location>
        <begin position="92"/>
        <end position="112"/>
    </location>
</feature>
<gene>
    <name evidence="4" type="ORF">FL82_22006</name>
    <name evidence="3" type="ORF">GCK72_023008</name>
</gene>
<reference evidence="3 6" key="3">
    <citation type="submission" date="2019-12" db="EMBL/GenBank/DDBJ databases">
        <title>Chromosome-level assembly of the Caenorhabditis remanei genome.</title>
        <authorList>
            <person name="Teterina A.A."/>
            <person name="Willis J.H."/>
            <person name="Phillips P.C."/>
        </authorList>
    </citation>
    <scope>NUCLEOTIDE SEQUENCE [LARGE SCALE GENOMIC DNA]</scope>
    <source>
        <strain evidence="3 6">PX506</strain>
        <tissue evidence="3">Whole organism</tissue>
    </source>
</reference>
<keyword evidence="2" id="KW-0732">Signal</keyword>
<sequence length="141" mass="15548">MNKLILFLVITSTFFSIAPGKPLQFMKSGQYEKLEFVLMDKSPTPNPSIGTDPYFAHAISRNANFLGSNNTISLKTSPIQTSDVELIDENNVVTGALLFLIVLLTFFAFALIESILKSVSRQNTTDAVVLQKVSTEEKADE</sequence>
<evidence type="ECO:0000256" key="1">
    <source>
        <dbReference type="SAM" id="Phobius"/>
    </source>
</evidence>
<feature type="chain" id="PRO_5044571713" evidence="2">
    <location>
        <begin position="21"/>
        <end position="141"/>
    </location>
</feature>
<dbReference type="AlphaFoldDB" id="A0A260ZWY5"/>
<evidence type="ECO:0000313" key="6">
    <source>
        <dbReference type="Proteomes" id="UP000483820"/>
    </source>
</evidence>
<dbReference type="EMBL" id="WUAV01000006">
    <property type="protein sequence ID" value="KAF1746551.1"/>
    <property type="molecule type" value="Genomic_DNA"/>
</dbReference>
<accession>A0A260ZWY5</accession>
<reference evidence="5" key="2">
    <citation type="submission" date="2017-08" db="EMBL/GenBank/DDBJ databases">
        <authorList>
            <person name="Fierst J.L."/>
        </authorList>
    </citation>
    <scope>NUCLEOTIDE SEQUENCE [LARGE SCALE GENOMIC DNA]</scope>
    <source>
        <strain evidence="5">PX439</strain>
    </source>
</reference>
<keyword evidence="1" id="KW-0812">Transmembrane</keyword>
<name>A0A260ZWY5_CAERE</name>
<dbReference type="Proteomes" id="UP000216624">
    <property type="component" value="Unassembled WGS sequence"/>
</dbReference>
<keyword evidence="5" id="KW-1185">Reference proteome</keyword>
<reference evidence="4" key="1">
    <citation type="submission" date="2017-08" db="EMBL/GenBank/DDBJ databases">
        <authorList>
            <person name="de Groot N.N."/>
        </authorList>
    </citation>
    <scope>NUCLEOTIDE SEQUENCE [LARGE SCALE GENOMIC DNA]</scope>
    <source>
        <strain evidence="4">PX439</strain>
    </source>
</reference>
<feature type="non-terminal residue" evidence="4">
    <location>
        <position position="1"/>
    </location>
</feature>
<feature type="signal peptide" evidence="2">
    <location>
        <begin position="1"/>
        <end position="20"/>
    </location>
</feature>
<proteinExistence type="predicted"/>
<keyword evidence="1" id="KW-1133">Transmembrane helix</keyword>